<proteinExistence type="predicted"/>
<protein>
    <submittedName>
        <fullName evidence="2">Uncharacterized protein</fullName>
    </submittedName>
</protein>
<reference evidence="2 3" key="1">
    <citation type="journal article" date="2018" name="Cell">
        <title>The Chara Genome: Secondary Complexity and Implications for Plant Terrestrialization.</title>
        <authorList>
            <person name="Nishiyama T."/>
            <person name="Sakayama H."/>
            <person name="Vries J.D."/>
            <person name="Buschmann H."/>
            <person name="Saint-Marcoux D."/>
            <person name="Ullrich K.K."/>
            <person name="Haas F.B."/>
            <person name="Vanderstraeten L."/>
            <person name="Becker D."/>
            <person name="Lang D."/>
            <person name="Vosolsobe S."/>
            <person name="Rombauts S."/>
            <person name="Wilhelmsson P.K.I."/>
            <person name="Janitza P."/>
            <person name="Kern R."/>
            <person name="Heyl A."/>
            <person name="Rumpler F."/>
            <person name="Villalobos L.I.A.C."/>
            <person name="Clay J.M."/>
            <person name="Skokan R."/>
            <person name="Toyoda A."/>
            <person name="Suzuki Y."/>
            <person name="Kagoshima H."/>
            <person name="Schijlen E."/>
            <person name="Tajeshwar N."/>
            <person name="Catarino B."/>
            <person name="Hetherington A.J."/>
            <person name="Saltykova A."/>
            <person name="Bonnot C."/>
            <person name="Breuninger H."/>
            <person name="Symeonidi A."/>
            <person name="Radhakrishnan G.V."/>
            <person name="Van Nieuwerburgh F."/>
            <person name="Deforce D."/>
            <person name="Chang C."/>
            <person name="Karol K.G."/>
            <person name="Hedrich R."/>
            <person name="Ulvskov P."/>
            <person name="Glockner G."/>
            <person name="Delwiche C.F."/>
            <person name="Petrasek J."/>
            <person name="Van de Peer Y."/>
            <person name="Friml J."/>
            <person name="Beilby M."/>
            <person name="Dolan L."/>
            <person name="Kohara Y."/>
            <person name="Sugano S."/>
            <person name="Fujiyama A."/>
            <person name="Delaux P.-M."/>
            <person name="Quint M."/>
            <person name="TheiBen G."/>
            <person name="Hagemann M."/>
            <person name="Harholt J."/>
            <person name="Dunand C."/>
            <person name="Zachgo S."/>
            <person name="Langdale J."/>
            <person name="Maumus F."/>
            <person name="Straeten D.V.D."/>
            <person name="Gould S.B."/>
            <person name="Rensing S.A."/>
        </authorList>
    </citation>
    <scope>NUCLEOTIDE SEQUENCE [LARGE SCALE GENOMIC DNA]</scope>
    <source>
        <strain evidence="2 3">S276</strain>
    </source>
</reference>
<feature type="compositionally biased region" description="Polar residues" evidence="1">
    <location>
        <begin position="1"/>
        <end position="17"/>
    </location>
</feature>
<sequence>MATNQPQQQQGANSGRTGRSPPRDRDVGLTEEARVKLLIAKCFEDGVSPENLNHGEFVVENGVRIFKVDDNVGRLTTSWLKDRVVTVIFQGAARDLPLKVRENLIRAYENGWTRQRIFDRTVRRGRTHGEGPNIISYIAMTREIAQWMVAKAEDKVVVGGVEYLMLFKPWMTRKELEERRRIDDETKFWVIALRVPIRAAFHLHDMLEKAMGKVIKTYDAEPDKTRPKLMNRKYDLVKEAECNFVPELPMKLEDGEILMIKFVCKHTPWCDRCRWWFHTETDGCPRMEEEDLGGAVERRFGNLNIRTPDTRSAPGLQRGIQEAARDVQQSTMQRRPQPEQGGRSRGESSNQGQAARTGERGGGDWGRSGLGGNPVHSSGMLYPQQRGAFSPYVGGGSFVPWQQQQAAGIWQNAQAWQSAGGVMLQGGQSSGMYPYPGYQGPRPSGLGVGYMPTADVTQPRREVERVERPGVEFRGEDRVSHKVTFQEVQPPPPGMDIEEVNPLEKRKEREGAQSRASSEASSTHGGRPREVILRAEGDQEGDSRAIVPGGLPTLGRGERENEDNFLLPFVCAIRGQEPYLIGFKASDGSMILPAAPIQGLPTPEIIAQQTRRLYSDRFQFRIFPEEMMAKLRQELPGGSRIRYSTPLIDARIPPECWDGLNNVGLECVRLSCIVSNEQSTLSLISVEPGVQASFLAELNSHLPRSRNLNSQYFVDALRGNWEATRLAHTEGEDGNQMALAQPPSVG</sequence>
<organism evidence="2 3">
    <name type="scientific">Chara braunii</name>
    <name type="common">Braun's stonewort</name>
    <dbReference type="NCBI Taxonomy" id="69332"/>
    <lineage>
        <taxon>Eukaryota</taxon>
        <taxon>Viridiplantae</taxon>
        <taxon>Streptophyta</taxon>
        <taxon>Charophyceae</taxon>
        <taxon>Charales</taxon>
        <taxon>Characeae</taxon>
        <taxon>Chara</taxon>
    </lineage>
</organism>
<comment type="caution">
    <text evidence="2">The sequence shown here is derived from an EMBL/GenBank/DDBJ whole genome shotgun (WGS) entry which is preliminary data.</text>
</comment>
<evidence type="ECO:0000256" key="1">
    <source>
        <dbReference type="SAM" id="MobiDB-lite"/>
    </source>
</evidence>
<dbReference type="EMBL" id="BFEA01001015">
    <property type="protein sequence ID" value="GBG92198.1"/>
    <property type="molecule type" value="Genomic_DNA"/>
</dbReference>
<feature type="region of interest" description="Disordered" evidence="1">
    <location>
        <begin position="1"/>
        <end position="27"/>
    </location>
</feature>
<dbReference type="AlphaFoldDB" id="A0A388MCA5"/>
<dbReference type="Gramene" id="GBG92198">
    <property type="protein sequence ID" value="GBG92198"/>
    <property type="gene ID" value="CBR_g54643"/>
</dbReference>
<keyword evidence="3" id="KW-1185">Reference proteome</keyword>
<feature type="compositionally biased region" description="Basic and acidic residues" evidence="1">
    <location>
        <begin position="527"/>
        <end position="543"/>
    </location>
</feature>
<accession>A0A388MCA5</accession>
<evidence type="ECO:0000313" key="3">
    <source>
        <dbReference type="Proteomes" id="UP000265515"/>
    </source>
</evidence>
<dbReference type="Proteomes" id="UP000265515">
    <property type="component" value="Unassembled WGS sequence"/>
</dbReference>
<feature type="compositionally biased region" description="Gly residues" evidence="1">
    <location>
        <begin position="363"/>
        <end position="372"/>
    </location>
</feature>
<feature type="region of interest" description="Disordered" evidence="1">
    <location>
        <begin position="504"/>
        <end position="557"/>
    </location>
</feature>
<evidence type="ECO:0000313" key="2">
    <source>
        <dbReference type="EMBL" id="GBG92198.1"/>
    </source>
</evidence>
<feature type="region of interest" description="Disordered" evidence="1">
    <location>
        <begin position="322"/>
        <end position="382"/>
    </location>
</feature>
<gene>
    <name evidence="2" type="ORF">CBR_g54643</name>
</gene>
<feature type="compositionally biased region" description="Polar residues" evidence="1">
    <location>
        <begin position="514"/>
        <end position="524"/>
    </location>
</feature>
<name>A0A388MCA5_CHABU</name>